<dbReference type="Proteomes" id="UP000249746">
    <property type="component" value="Unassembled WGS sequence"/>
</dbReference>
<dbReference type="EC" id="2.6.1.92" evidence="2"/>
<gene>
    <name evidence="6" type="ORF">B6S12_02505</name>
</gene>
<keyword evidence="4 5" id="KW-0663">Pyridoxal phosphate</keyword>
<dbReference type="InterPro" id="IPR015421">
    <property type="entry name" value="PyrdxlP-dep_Trfase_major"/>
</dbReference>
<evidence type="ECO:0000256" key="5">
    <source>
        <dbReference type="RuleBase" id="RU004508"/>
    </source>
</evidence>
<accession>A0A2W6PPT3</accession>
<dbReference type="InterPro" id="IPR000653">
    <property type="entry name" value="DegT/StrS_aminotransferase"/>
</dbReference>
<evidence type="ECO:0000256" key="1">
    <source>
        <dbReference type="ARBA" id="ARBA00037999"/>
    </source>
</evidence>
<keyword evidence="7" id="KW-1185">Reference proteome</keyword>
<dbReference type="InterPro" id="IPR020026">
    <property type="entry name" value="PseC"/>
</dbReference>
<dbReference type="InterPro" id="IPR015424">
    <property type="entry name" value="PyrdxlP-dep_Trfase"/>
</dbReference>
<comment type="caution">
    <text evidence="6">The sequence shown here is derived from an EMBL/GenBank/DDBJ whole genome shotgun (WGS) entry which is preliminary data.</text>
</comment>
<dbReference type="Gene3D" id="3.90.1150.10">
    <property type="entry name" value="Aspartate Aminotransferase, domain 1"/>
    <property type="match status" value="1"/>
</dbReference>
<dbReference type="OrthoDB" id="5342089at2"/>
<dbReference type="InterPro" id="IPR015422">
    <property type="entry name" value="PyrdxlP-dep_Trfase_small"/>
</dbReference>
<dbReference type="CDD" id="cd00616">
    <property type="entry name" value="AHBA_syn"/>
    <property type="match status" value="1"/>
</dbReference>
<dbReference type="Gene3D" id="3.40.640.10">
    <property type="entry name" value="Type I PLP-dependent aspartate aminotransferase-like (Major domain)"/>
    <property type="match status" value="1"/>
</dbReference>
<dbReference type="PANTHER" id="PTHR30244">
    <property type="entry name" value="TRANSAMINASE"/>
    <property type="match status" value="1"/>
</dbReference>
<dbReference type="EMBL" id="NBIU01000004">
    <property type="protein sequence ID" value="PZT48733.1"/>
    <property type="molecule type" value="Genomic_DNA"/>
</dbReference>
<comment type="similarity">
    <text evidence="1 5">Belongs to the DegT/DnrJ/EryC1 family.</text>
</comment>
<dbReference type="PANTHER" id="PTHR30244:SF34">
    <property type="entry name" value="DTDP-4-AMINO-4,6-DIDEOXYGALACTOSE TRANSAMINASE"/>
    <property type="match status" value="1"/>
</dbReference>
<dbReference type="PIRSF" id="PIRSF000390">
    <property type="entry name" value="PLP_StrS"/>
    <property type="match status" value="1"/>
</dbReference>
<feature type="modified residue" description="N6-(pyridoxal phosphate)lysine" evidence="4">
    <location>
        <position position="187"/>
    </location>
</feature>
<dbReference type="Pfam" id="PF01041">
    <property type="entry name" value="DegT_DnrJ_EryC1"/>
    <property type="match status" value="1"/>
</dbReference>
<proteinExistence type="inferred from homology"/>
<feature type="active site" description="Proton acceptor" evidence="3">
    <location>
        <position position="187"/>
    </location>
</feature>
<name>A0A2W6PPT3_9HELI</name>
<organism evidence="6 7">
    <name type="scientific">Helicobacter valdiviensis</name>
    <dbReference type="NCBI Taxonomy" id="1458358"/>
    <lineage>
        <taxon>Bacteria</taxon>
        <taxon>Pseudomonadati</taxon>
        <taxon>Campylobacterota</taxon>
        <taxon>Epsilonproteobacteria</taxon>
        <taxon>Campylobacterales</taxon>
        <taxon>Helicobacteraceae</taxon>
        <taxon>Helicobacter</taxon>
    </lineage>
</organism>
<dbReference type="NCBIfam" id="TIGR03588">
    <property type="entry name" value="PseC"/>
    <property type="match status" value="1"/>
</dbReference>
<dbReference type="GO" id="GO:0000271">
    <property type="term" value="P:polysaccharide biosynthetic process"/>
    <property type="evidence" value="ECO:0007669"/>
    <property type="project" value="TreeGrafter"/>
</dbReference>
<dbReference type="AlphaFoldDB" id="A0A2W6PPT3"/>
<dbReference type="RefSeq" id="WP_111229253.1">
    <property type="nucleotide sequence ID" value="NZ_NBIU01000004.1"/>
</dbReference>
<evidence type="ECO:0000313" key="6">
    <source>
        <dbReference type="EMBL" id="PZT48733.1"/>
    </source>
</evidence>
<evidence type="ECO:0000313" key="7">
    <source>
        <dbReference type="Proteomes" id="UP000249746"/>
    </source>
</evidence>
<sequence>MIPYGKQEITKEDEKALLETLHSSFITQGPKVAEFEKAIAKEVSVEFAVAFNSATSALHCACLALGLREGDWLWSSPISFVASSNCGIYCGAKIDFVDINPKTYNLDVELLEKKLKNTKKSKLPKVLVAVHFAGQSCDMEAIYKLSLKYGFKIIEDASHALGGKYRTYPIGCCKFSDISIFSFHPVKIITSAEGGMATCKEEKYAKKMQMLRSHGITKDAQELTRKNGKKEGWYYEEQIIGFNYRMSDLHASLGLSQLTRLKEYVKKRNEIARIYDEALEDLELITPKIEAYNYSAYHLYPILLTKKSGIKRKKLFDIFHKEGILVQVHYIPIHLQPFYARFGFKKGDFKNAENYYKKTLSLPLFPSLKEEEQKRVIEILKENVAKK</sequence>
<protein>
    <recommendedName>
        <fullName evidence="2">UDP-4-amino-4,6-dideoxy-N-acetyl-beta-L-altrosamine transaminase</fullName>
        <ecNumber evidence="2">2.6.1.92</ecNumber>
    </recommendedName>
</protein>
<evidence type="ECO:0000256" key="4">
    <source>
        <dbReference type="PIRSR" id="PIRSR000390-2"/>
    </source>
</evidence>
<dbReference type="GO" id="GO:0030170">
    <property type="term" value="F:pyridoxal phosphate binding"/>
    <property type="evidence" value="ECO:0007669"/>
    <property type="project" value="TreeGrafter"/>
</dbReference>
<evidence type="ECO:0000256" key="2">
    <source>
        <dbReference type="NCBIfam" id="TIGR03588"/>
    </source>
</evidence>
<evidence type="ECO:0000256" key="3">
    <source>
        <dbReference type="PIRSR" id="PIRSR000390-1"/>
    </source>
</evidence>
<reference evidence="6 7" key="1">
    <citation type="submission" date="2017-03" db="EMBL/GenBank/DDBJ databases">
        <title>Genomic and clinical evidence uncovers the enterohepatic species Helicobacter valdiviensis as a potential human intestinal pathogen.</title>
        <authorList>
            <person name="Fresia P."/>
            <person name="Jara R."/>
            <person name="Sierra R."/>
            <person name="Ferres I."/>
            <person name="Greif G."/>
            <person name="Iraola G."/>
            <person name="Collado L."/>
        </authorList>
    </citation>
    <scope>NUCLEOTIDE SEQUENCE [LARGE SCALE GENOMIC DNA]</scope>
    <source>
        <strain evidence="6 7">WBE14</strain>
    </source>
</reference>
<dbReference type="GO" id="GO:0008483">
    <property type="term" value="F:transaminase activity"/>
    <property type="evidence" value="ECO:0007669"/>
    <property type="project" value="TreeGrafter"/>
</dbReference>
<dbReference type="SUPFAM" id="SSF53383">
    <property type="entry name" value="PLP-dependent transferases"/>
    <property type="match status" value="1"/>
</dbReference>